<evidence type="ECO:0000313" key="2">
    <source>
        <dbReference type="EMBL" id="TRM70637.1"/>
    </source>
</evidence>
<keyword evidence="3" id="KW-1185">Reference proteome</keyword>
<feature type="compositionally biased region" description="Polar residues" evidence="1">
    <location>
        <begin position="224"/>
        <end position="239"/>
    </location>
</feature>
<feature type="compositionally biased region" description="Polar residues" evidence="1">
    <location>
        <begin position="9"/>
        <end position="18"/>
    </location>
</feature>
<sequence>MRPCAPFPLTTTASQDEQWSFDMRETSQSEDPHAADLVLVNEDEDNGKRSSFQRKRACSTATIRGRPSVSLPSVFEAWEDEDGLSAEDDFAWDDYMPPRPETPAFDTSPTKLFREEARLSAFAGSPHTPGLEDLPDIEDESSSDEDIAPVFTPPDFHSALPMLEARIHFLGTRHFEEWDKNDFVDCHVLVQLAPTDARGLLAPPPRGPLEILCSTATAPRAHSPSASHDTSHPTSSWSTVPEHALRWRSDTASIEHKLDPRHSMLVEDGISVNPSWMRPHNCLKAADRSDGRLLPDAALEGWARFAVVRVPTGWLRGSLPRALELEVLVEDDGLCGAMSACAEMTVANLRWRDVASRRL</sequence>
<evidence type="ECO:0000256" key="1">
    <source>
        <dbReference type="SAM" id="MobiDB-lite"/>
    </source>
</evidence>
<gene>
    <name evidence="2" type="ORF">BD626DRAFT_478102</name>
</gene>
<dbReference type="EMBL" id="VDMD01000001">
    <property type="protein sequence ID" value="TRM70637.1"/>
    <property type="molecule type" value="Genomic_DNA"/>
</dbReference>
<evidence type="ECO:0000313" key="3">
    <source>
        <dbReference type="Proteomes" id="UP000320762"/>
    </source>
</evidence>
<protein>
    <submittedName>
        <fullName evidence="2">Uncharacterized protein</fullName>
    </submittedName>
</protein>
<feature type="region of interest" description="Disordered" evidence="1">
    <location>
        <begin position="1"/>
        <end position="33"/>
    </location>
</feature>
<name>A0A550D0T1_9AGAR</name>
<dbReference type="AlphaFoldDB" id="A0A550D0T1"/>
<proteinExistence type="predicted"/>
<dbReference type="OrthoDB" id="2942451at2759"/>
<dbReference type="Proteomes" id="UP000320762">
    <property type="component" value="Unassembled WGS sequence"/>
</dbReference>
<feature type="region of interest" description="Disordered" evidence="1">
    <location>
        <begin position="217"/>
        <end position="240"/>
    </location>
</feature>
<accession>A0A550D0T1</accession>
<reference evidence="2 3" key="1">
    <citation type="journal article" date="2019" name="New Phytol.">
        <title>Comparative genomics reveals unique wood-decay strategies and fruiting body development in the Schizophyllaceae.</title>
        <authorList>
            <person name="Almasi E."/>
            <person name="Sahu N."/>
            <person name="Krizsan K."/>
            <person name="Balint B."/>
            <person name="Kovacs G.M."/>
            <person name="Kiss B."/>
            <person name="Cseklye J."/>
            <person name="Drula E."/>
            <person name="Henrissat B."/>
            <person name="Nagy I."/>
            <person name="Chovatia M."/>
            <person name="Adam C."/>
            <person name="LaButti K."/>
            <person name="Lipzen A."/>
            <person name="Riley R."/>
            <person name="Grigoriev I.V."/>
            <person name="Nagy L.G."/>
        </authorList>
    </citation>
    <scope>NUCLEOTIDE SEQUENCE [LARGE SCALE GENOMIC DNA]</scope>
    <source>
        <strain evidence="2 3">NL-1724</strain>
    </source>
</reference>
<comment type="caution">
    <text evidence="2">The sequence shown here is derived from an EMBL/GenBank/DDBJ whole genome shotgun (WGS) entry which is preliminary data.</text>
</comment>
<organism evidence="2 3">
    <name type="scientific">Schizophyllum amplum</name>
    <dbReference type="NCBI Taxonomy" id="97359"/>
    <lineage>
        <taxon>Eukaryota</taxon>
        <taxon>Fungi</taxon>
        <taxon>Dikarya</taxon>
        <taxon>Basidiomycota</taxon>
        <taxon>Agaricomycotina</taxon>
        <taxon>Agaricomycetes</taxon>
        <taxon>Agaricomycetidae</taxon>
        <taxon>Agaricales</taxon>
        <taxon>Schizophyllaceae</taxon>
        <taxon>Schizophyllum</taxon>
    </lineage>
</organism>
<feature type="compositionally biased region" description="Basic and acidic residues" evidence="1">
    <location>
        <begin position="22"/>
        <end position="33"/>
    </location>
</feature>